<dbReference type="Gene3D" id="2.70.150.10">
    <property type="entry name" value="Calcium-transporting ATPase, cytoplasmic transduction domain A"/>
    <property type="match status" value="1"/>
</dbReference>
<dbReference type="PRINTS" id="PR00943">
    <property type="entry name" value="CUATPASE"/>
</dbReference>
<keyword evidence="7" id="KW-0187">Copper transport</keyword>
<dbReference type="InterPro" id="IPR023299">
    <property type="entry name" value="ATPase_P-typ_cyto_dom_N"/>
</dbReference>
<evidence type="ECO:0000256" key="10">
    <source>
        <dbReference type="ARBA" id="ARBA00022989"/>
    </source>
</evidence>
<dbReference type="SFLD" id="SFLDG00002">
    <property type="entry name" value="C1.7:_P-type_atpase_like"/>
    <property type="match status" value="1"/>
</dbReference>
<dbReference type="GO" id="GO:0005507">
    <property type="term" value="F:copper ion binding"/>
    <property type="evidence" value="ECO:0007669"/>
    <property type="project" value="TreeGrafter"/>
</dbReference>
<dbReference type="InterPro" id="IPR001757">
    <property type="entry name" value="P_typ_ATPase"/>
</dbReference>
<dbReference type="PROSITE" id="PS00154">
    <property type="entry name" value="ATPASE_E1_E2"/>
    <property type="match status" value="1"/>
</dbReference>
<gene>
    <name evidence="16" type="ORF">EDD63_11723</name>
</gene>
<evidence type="ECO:0000256" key="2">
    <source>
        <dbReference type="ARBA" id="ARBA00006024"/>
    </source>
</evidence>
<dbReference type="InterPro" id="IPR027256">
    <property type="entry name" value="P-typ_ATPase_IB"/>
</dbReference>
<evidence type="ECO:0000256" key="8">
    <source>
        <dbReference type="ARBA" id="ARBA00022840"/>
    </source>
</evidence>
<dbReference type="SUPFAM" id="SSF81653">
    <property type="entry name" value="Calcium ATPase, transduction domain A"/>
    <property type="match status" value="1"/>
</dbReference>
<keyword evidence="17" id="KW-1185">Reference proteome</keyword>
<keyword evidence="11" id="KW-0186">Copper</keyword>
<evidence type="ECO:0000259" key="15">
    <source>
        <dbReference type="Pfam" id="PF00122"/>
    </source>
</evidence>
<feature type="transmembrane region" description="Helical" evidence="14">
    <location>
        <begin position="267"/>
        <end position="286"/>
    </location>
</feature>
<dbReference type="Proteomes" id="UP000294743">
    <property type="component" value="Unassembled WGS sequence"/>
</dbReference>
<feature type="transmembrane region" description="Helical" evidence="14">
    <location>
        <begin position="298"/>
        <end position="318"/>
    </location>
</feature>
<evidence type="ECO:0000313" key="17">
    <source>
        <dbReference type="Proteomes" id="UP000294743"/>
    </source>
</evidence>
<feature type="transmembrane region" description="Helical" evidence="14">
    <location>
        <begin position="109"/>
        <end position="128"/>
    </location>
</feature>
<comment type="subcellular location">
    <subcellularLocation>
        <location evidence="14">Cell membrane</location>
    </subcellularLocation>
    <subcellularLocation>
        <location evidence="1">Endomembrane system</location>
        <topology evidence="1">Multi-pass membrane protein</topology>
    </subcellularLocation>
</comment>
<dbReference type="Gene3D" id="3.40.1110.10">
    <property type="entry name" value="Calcium-transporting ATPase, cytoplasmic domain N"/>
    <property type="match status" value="1"/>
</dbReference>
<name>A0A4R7ZPG9_9FIRM</name>
<dbReference type="Pfam" id="PF00122">
    <property type="entry name" value="E1-E2_ATPase"/>
    <property type="match status" value="1"/>
</dbReference>
<evidence type="ECO:0000256" key="5">
    <source>
        <dbReference type="ARBA" id="ARBA00022723"/>
    </source>
</evidence>
<dbReference type="EMBL" id="SODD01000017">
    <property type="protein sequence ID" value="TDW19803.1"/>
    <property type="molecule type" value="Genomic_DNA"/>
</dbReference>
<dbReference type="PANTHER" id="PTHR43520:SF8">
    <property type="entry name" value="P-TYPE CU(+) TRANSPORTER"/>
    <property type="match status" value="1"/>
</dbReference>
<dbReference type="NCBIfam" id="TIGR01525">
    <property type="entry name" value="ATPase-IB_hvy"/>
    <property type="match status" value="1"/>
</dbReference>
<dbReference type="NCBIfam" id="TIGR01511">
    <property type="entry name" value="ATPase-IB1_Cu"/>
    <property type="match status" value="1"/>
</dbReference>
<dbReference type="GO" id="GO:0005886">
    <property type="term" value="C:plasma membrane"/>
    <property type="evidence" value="ECO:0007669"/>
    <property type="project" value="UniProtKB-SubCell"/>
</dbReference>
<evidence type="ECO:0000256" key="1">
    <source>
        <dbReference type="ARBA" id="ARBA00004127"/>
    </source>
</evidence>
<dbReference type="GO" id="GO:0055070">
    <property type="term" value="P:copper ion homeostasis"/>
    <property type="evidence" value="ECO:0007669"/>
    <property type="project" value="TreeGrafter"/>
</dbReference>
<evidence type="ECO:0000256" key="3">
    <source>
        <dbReference type="ARBA" id="ARBA00012517"/>
    </source>
</evidence>
<dbReference type="GO" id="GO:0043682">
    <property type="term" value="F:P-type divalent copper transporter activity"/>
    <property type="evidence" value="ECO:0007669"/>
    <property type="project" value="TreeGrafter"/>
</dbReference>
<dbReference type="OrthoDB" id="9813266at2"/>
<protein>
    <recommendedName>
        <fullName evidence="3">P-type Cu(+) transporter</fullName>
        <ecNumber evidence="3">7.2.2.8</ecNumber>
    </recommendedName>
</protein>
<dbReference type="InterPro" id="IPR044492">
    <property type="entry name" value="P_typ_ATPase_HD_dom"/>
</dbReference>
<dbReference type="InterPro" id="IPR023298">
    <property type="entry name" value="ATPase_P-typ_TM_dom_sf"/>
</dbReference>
<keyword evidence="7" id="KW-0406">Ion transport</keyword>
<dbReference type="InterPro" id="IPR023214">
    <property type="entry name" value="HAD_sf"/>
</dbReference>
<proteinExistence type="inferred from homology"/>
<dbReference type="PANTHER" id="PTHR43520">
    <property type="entry name" value="ATP7, ISOFORM B"/>
    <property type="match status" value="1"/>
</dbReference>
<feature type="transmembrane region" description="Helical" evidence="14">
    <location>
        <begin position="77"/>
        <end position="103"/>
    </location>
</feature>
<evidence type="ECO:0000256" key="11">
    <source>
        <dbReference type="ARBA" id="ARBA00023008"/>
    </source>
</evidence>
<dbReference type="GO" id="GO:0140581">
    <property type="term" value="F:P-type monovalent copper transporter activity"/>
    <property type="evidence" value="ECO:0007669"/>
    <property type="project" value="UniProtKB-EC"/>
</dbReference>
<evidence type="ECO:0000256" key="9">
    <source>
        <dbReference type="ARBA" id="ARBA00022967"/>
    </source>
</evidence>
<evidence type="ECO:0000256" key="13">
    <source>
        <dbReference type="ARBA" id="ARBA00049289"/>
    </source>
</evidence>
<comment type="caution">
    <text evidence="16">The sequence shown here is derived from an EMBL/GenBank/DDBJ whole genome shotgun (WGS) entry which is preliminary data.</text>
</comment>
<feature type="domain" description="P-type ATPase A" evidence="15">
    <location>
        <begin position="147"/>
        <end position="247"/>
    </location>
</feature>
<evidence type="ECO:0000256" key="4">
    <source>
        <dbReference type="ARBA" id="ARBA00022692"/>
    </source>
</evidence>
<dbReference type="GO" id="GO:0016887">
    <property type="term" value="F:ATP hydrolysis activity"/>
    <property type="evidence" value="ECO:0007669"/>
    <property type="project" value="InterPro"/>
</dbReference>
<dbReference type="Pfam" id="PF00702">
    <property type="entry name" value="Hydrolase"/>
    <property type="match status" value="1"/>
</dbReference>
<organism evidence="16 17">
    <name type="scientific">Breznakia blatticola</name>
    <dbReference type="NCBI Taxonomy" id="1754012"/>
    <lineage>
        <taxon>Bacteria</taxon>
        <taxon>Bacillati</taxon>
        <taxon>Bacillota</taxon>
        <taxon>Erysipelotrichia</taxon>
        <taxon>Erysipelotrichales</taxon>
        <taxon>Erysipelotrichaceae</taxon>
        <taxon>Breznakia</taxon>
    </lineage>
</organism>
<dbReference type="RefSeq" id="WP_134169514.1">
    <property type="nucleotide sequence ID" value="NZ_SODD01000017.1"/>
</dbReference>
<dbReference type="SFLD" id="SFLDF00027">
    <property type="entry name" value="p-type_atpase"/>
    <property type="match status" value="1"/>
</dbReference>
<keyword evidence="7" id="KW-0813">Transport</keyword>
<evidence type="ECO:0000256" key="12">
    <source>
        <dbReference type="ARBA" id="ARBA00023136"/>
    </source>
</evidence>
<dbReference type="InterPro" id="IPR018303">
    <property type="entry name" value="ATPase_P-typ_P_site"/>
</dbReference>
<dbReference type="InterPro" id="IPR059000">
    <property type="entry name" value="ATPase_P-type_domA"/>
</dbReference>
<keyword evidence="12 14" id="KW-0472">Membrane</keyword>
<keyword evidence="5 14" id="KW-0479">Metal-binding</keyword>
<keyword evidence="6 14" id="KW-0547">Nucleotide-binding</keyword>
<dbReference type="InterPro" id="IPR036412">
    <property type="entry name" value="HAD-like_sf"/>
</dbReference>
<dbReference type="SFLD" id="SFLDS00003">
    <property type="entry name" value="Haloacid_Dehalogenase"/>
    <property type="match status" value="1"/>
</dbReference>
<evidence type="ECO:0000256" key="7">
    <source>
        <dbReference type="ARBA" id="ARBA00022796"/>
    </source>
</evidence>
<evidence type="ECO:0000256" key="14">
    <source>
        <dbReference type="RuleBase" id="RU362081"/>
    </source>
</evidence>
<sequence length="656" mass="71326">MAHMMHMKNLKQKFFISLILAIPIFLLSNMMGLQLPIHIQFTGSHWLVLLCSTVLFFYGGSPFLSGAKMEIQMRQPAMMSLIALGISTAYIYSLYAFVVNYILHLQPHVMDFFWELASLIVIMLFGHWMEMKSVMQAGDALESMAKLLPSVASVKQSDGSYLDTPIEQLKKDDIVLVKAGERIPADGVLIDGSGSVDESLVTGESRAITKQINDTLIGGSQNGNHSLTMKIHATGDASYISQVMKLVSDAQKEKSKVESISDVVAKYLFYIATGVGIASFIIWLILSKDVSTALLRMVSVLVIACPHALGLAIPLVVARSTSIGAKHGILIRKRTALEIANKITIVMSDKTGTLTEGKFKVKEIQSVSTKYDDNQILAYMAGLESESSHPLAFGILNDAKAKQIKPVSLSNIETLPGIGLQGILDQNTKLLLVSHSYMDTHQINYDKTTFDMLSEKGYAISYLLENEQLIGYIAQGDEIKEDAKTFIQGLKEKGITSMMLTGDNEKAASKVQQLLHIDKVESSLQPQDKEHIIQTYQAHGEKVMMVGDGINDAPALSRANIGVAIGAGTDVAIDSADVVLVKSNPLDILNFFSLAKNTTRKMMQNLWLGAGYNIIAIPLAAGVLAPFGIILSPAIGAILMSASTIIVAINAMMLKL</sequence>
<keyword evidence="9" id="KW-1278">Translocase</keyword>
<keyword evidence="14" id="KW-1003">Cell membrane</keyword>
<reference evidence="16 17" key="1">
    <citation type="submission" date="2019-03" db="EMBL/GenBank/DDBJ databases">
        <title>Genomic Encyclopedia of Type Strains, Phase IV (KMG-IV): sequencing the most valuable type-strain genomes for metagenomic binning, comparative biology and taxonomic classification.</title>
        <authorList>
            <person name="Goeker M."/>
        </authorList>
    </citation>
    <scope>NUCLEOTIDE SEQUENCE [LARGE SCALE GENOMIC DNA]</scope>
    <source>
        <strain evidence="16 17">DSM 28867</strain>
    </source>
</reference>
<dbReference type="Gene3D" id="3.40.50.1000">
    <property type="entry name" value="HAD superfamily/HAD-like"/>
    <property type="match status" value="1"/>
</dbReference>
<keyword evidence="4 14" id="KW-0812">Transmembrane</keyword>
<dbReference type="InterPro" id="IPR008250">
    <property type="entry name" value="ATPase_P-typ_transduc_dom_A_sf"/>
</dbReference>
<dbReference type="SUPFAM" id="SSF81665">
    <property type="entry name" value="Calcium ATPase, transmembrane domain M"/>
    <property type="match status" value="1"/>
</dbReference>
<feature type="transmembrane region" description="Helical" evidence="14">
    <location>
        <begin position="635"/>
        <end position="654"/>
    </location>
</feature>
<dbReference type="SUPFAM" id="SSF56784">
    <property type="entry name" value="HAD-like"/>
    <property type="match status" value="1"/>
</dbReference>
<keyword evidence="10 14" id="KW-1133">Transmembrane helix</keyword>
<accession>A0A4R7ZPG9</accession>
<comment type="catalytic activity">
    <reaction evidence="13">
        <text>Cu(+)(in) + ATP + H2O = Cu(+)(out) + ADP + phosphate + H(+)</text>
        <dbReference type="Rhea" id="RHEA:25792"/>
        <dbReference type="ChEBI" id="CHEBI:15377"/>
        <dbReference type="ChEBI" id="CHEBI:15378"/>
        <dbReference type="ChEBI" id="CHEBI:30616"/>
        <dbReference type="ChEBI" id="CHEBI:43474"/>
        <dbReference type="ChEBI" id="CHEBI:49552"/>
        <dbReference type="ChEBI" id="CHEBI:456216"/>
        <dbReference type="EC" id="7.2.2.8"/>
    </reaction>
</comment>
<evidence type="ECO:0000256" key="6">
    <source>
        <dbReference type="ARBA" id="ARBA00022741"/>
    </source>
</evidence>
<keyword evidence="8 14" id="KW-0067">ATP-binding</keyword>
<dbReference type="AlphaFoldDB" id="A0A4R7ZPG9"/>
<feature type="transmembrane region" description="Helical" evidence="14">
    <location>
        <begin position="606"/>
        <end position="629"/>
    </location>
</feature>
<dbReference type="EC" id="7.2.2.8" evidence="3"/>
<comment type="similarity">
    <text evidence="2 14">Belongs to the cation transport ATPase (P-type) (TC 3.A.3) family. Type IB subfamily.</text>
</comment>
<evidence type="ECO:0000313" key="16">
    <source>
        <dbReference type="EMBL" id="TDW19803.1"/>
    </source>
</evidence>
<dbReference type="GO" id="GO:0012505">
    <property type="term" value="C:endomembrane system"/>
    <property type="evidence" value="ECO:0007669"/>
    <property type="project" value="UniProtKB-SubCell"/>
</dbReference>
<dbReference type="PRINTS" id="PR00119">
    <property type="entry name" value="CATATPASE"/>
</dbReference>
<dbReference type="GO" id="GO:0005524">
    <property type="term" value="F:ATP binding"/>
    <property type="evidence" value="ECO:0007669"/>
    <property type="project" value="UniProtKB-UniRule"/>
</dbReference>
<dbReference type="NCBIfam" id="TIGR01494">
    <property type="entry name" value="ATPase_P-type"/>
    <property type="match status" value="1"/>
</dbReference>
<feature type="transmembrane region" description="Helical" evidence="14">
    <location>
        <begin position="46"/>
        <end position="65"/>
    </location>
</feature>